<dbReference type="AlphaFoldDB" id="X0WGB0"/>
<feature type="region of interest" description="Disordered" evidence="1">
    <location>
        <begin position="1"/>
        <end position="66"/>
    </location>
</feature>
<evidence type="ECO:0000256" key="1">
    <source>
        <dbReference type="SAM" id="MobiDB-lite"/>
    </source>
</evidence>
<accession>X0WGB0</accession>
<feature type="non-terminal residue" evidence="2">
    <location>
        <position position="1"/>
    </location>
</feature>
<dbReference type="EMBL" id="BARS01035880">
    <property type="protein sequence ID" value="GAG23553.1"/>
    <property type="molecule type" value="Genomic_DNA"/>
</dbReference>
<feature type="compositionally biased region" description="Basic and acidic residues" evidence="1">
    <location>
        <begin position="57"/>
        <end position="66"/>
    </location>
</feature>
<protein>
    <submittedName>
        <fullName evidence="2">Uncharacterized protein</fullName>
    </submittedName>
</protein>
<comment type="caution">
    <text evidence="2">The sequence shown here is derived from an EMBL/GenBank/DDBJ whole genome shotgun (WGS) entry which is preliminary data.</text>
</comment>
<feature type="compositionally biased region" description="Basic and acidic residues" evidence="1">
    <location>
        <begin position="23"/>
        <end position="41"/>
    </location>
</feature>
<evidence type="ECO:0000313" key="2">
    <source>
        <dbReference type="EMBL" id="GAG23553.1"/>
    </source>
</evidence>
<reference evidence="2" key="1">
    <citation type="journal article" date="2014" name="Front. Microbiol.">
        <title>High frequency of phylogenetically diverse reductive dehalogenase-homologous genes in deep subseafloor sedimentary metagenomes.</title>
        <authorList>
            <person name="Kawai M."/>
            <person name="Futagami T."/>
            <person name="Toyoda A."/>
            <person name="Takaki Y."/>
            <person name="Nishi S."/>
            <person name="Hori S."/>
            <person name="Arai W."/>
            <person name="Tsubouchi T."/>
            <person name="Morono Y."/>
            <person name="Uchiyama I."/>
            <person name="Ito T."/>
            <person name="Fujiyama A."/>
            <person name="Inagaki F."/>
            <person name="Takami H."/>
        </authorList>
    </citation>
    <scope>NUCLEOTIDE SEQUENCE</scope>
    <source>
        <strain evidence="2">Expedition CK06-06</strain>
    </source>
</reference>
<sequence length="66" mass="7782">YDWRREQGEEEQHATKYKSTSSVKDRKYKDKADGKAKREGQEEQDDKANNANKSRKPHSEQEKPCV</sequence>
<name>X0WGB0_9ZZZZ</name>
<proteinExistence type="predicted"/>
<organism evidence="2">
    <name type="scientific">marine sediment metagenome</name>
    <dbReference type="NCBI Taxonomy" id="412755"/>
    <lineage>
        <taxon>unclassified sequences</taxon>
        <taxon>metagenomes</taxon>
        <taxon>ecological metagenomes</taxon>
    </lineage>
</organism>
<feature type="compositionally biased region" description="Basic and acidic residues" evidence="1">
    <location>
        <begin position="1"/>
        <end position="14"/>
    </location>
</feature>
<gene>
    <name evidence="2" type="ORF">S01H1_55222</name>
</gene>